<dbReference type="EMBL" id="LACB01000013">
    <property type="protein sequence ID" value="KAJ9492361.1"/>
    <property type="molecule type" value="Genomic_DNA"/>
</dbReference>
<sequence length="94" mass="10434">MWQTFIHCGPPAHCPRPPAPSLLDIFGHFSAGLHGSKYGRHLRFGYNCFPVTQLDALEVYDRHRRIGIILVVKNVVRTGVRPDNSDGPKSINGG</sequence>
<evidence type="ECO:0000313" key="2">
    <source>
        <dbReference type="Proteomes" id="UP001227192"/>
    </source>
</evidence>
<comment type="caution">
    <text evidence="1">The sequence shown here is derived from an EMBL/GenBank/DDBJ whole genome shotgun (WGS) entry which is preliminary data.</text>
</comment>
<protein>
    <submittedName>
        <fullName evidence="1">Uncharacterized protein</fullName>
    </submittedName>
</protein>
<organism evidence="1 2">
    <name type="scientific">Penicillium thymicola</name>
    <dbReference type="NCBI Taxonomy" id="293382"/>
    <lineage>
        <taxon>Eukaryota</taxon>
        <taxon>Fungi</taxon>
        <taxon>Dikarya</taxon>
        <taxon>Ascomycota</taxon>
        <taxon>Pezizomycotina</taxon>
        <taxon>Eurotiomycetes</taxon>
        <taxon>Eurotiomycetidae</taxon>
        <taxon>Eurotiales</taxon>
        <taxon>Aspergillaceae</taxon>
        <taxon>Penicillium</taxon>
    </lineage>
</organism>
<gene>
    <name evidence="1" type="ORF">VN97_g876</name>
</gene>
<reference evidence="1" key="2">
    <citation type="journal article" date="2016" name="Fungal Biol.">
        <title>Ochratoxin A production by Penicillium thymicola.</title>
        <authorList>
            <person name="Nguyen H.D.T."/>
            <person name="McMullin D.R."/>
            <person name="Ponomareva E."/>
            <person name="Riley R."/>
            <person name="Pomraning K.R."/>
            <person name="Baker S.E."/>
            <person name="Seifert K.A."/>
        </authorList>
    </citation>
    <scope>NUCLEOTIDE SEQUENCE</scope>
    <source>
        <strain evidence="1">DAOM 180753</strain>
    </source>
</reference>
<dbReference type="AlphaFoldDB" id="A0AAI9TRZ8"/>
<accession>A0AAI9TRZ8</accession>
<keyword evidence="2" id="KW-1185">Reference proteome</keyword>
<name>A0AAI9TRZ8_PENTH</name>
<proteinExistence type="predicted"/>
<evidence type="ECO:0000313" key="1">
    <source>
        <dbReference type="EMBL" id="KAJ9492361.1"/>
    </source>
</evidence>
<reference evidence="1" key="1">
    <citation type="submission" date="2015-06" db="EMBL/GenBank/DDBJ databases">
        <authorList>
            <person name="Nguyen H."/>
        </authorList>
    </citation>
    <scope>NUCLEOTIDE SEQUENCE</scope>
    <source>
        <strain evidence="1">DAOM 180753</strain>
    </source>
</reference>
<dbReference type="Proteomes" id="UP001227192">
    <property type="component" value="Unassembled WGS sequence"/>
</dbReference>